<sequence length="100" mass="12236">MKNSKDFYSNCLFEAIKAKIKNPKIKIMYLPVFLNKVPCPHWMWLDEEGEHDFHYKGYLPWWKWIWHKGHIRTVHRGCYKGCIDQMIEKKYYKGEKQNGN</sequence>
<organism evidence="1">
    <name type="scientific">Bacteriophage sp</name>
    <dbReference type="NCBI Taxonomy" id="38018"/>
    <lineage>
        <taxon>Viruses</taxon>
    </lineage>
</organism>
<reference evidence="1" key="1">
    <citation type="journal article" date="2021" name="Proc. Natl. Acad. Sci. U.S.A.">
        <title>A Catalog of Tens of Thousands of Viruses from Human Metagenomes Reveals Hidden Associations with Chronic Diseases.</title>
        <authorList>
            <person name="Tisza M.J."/>
            <person name="Buck C.B."/>
        </authorList>
    </citation>
    <scope>NUCLEOTIDE SEQUENCE</scope>
    <source>
        <strain evidence="1">CtOZu12</strain>
    </source>
</reference>
<evidence type="ECO:0000313" key="1">
    <source>
        <dbReference type="EMBL" id="DAD55880.1"/>
    </source>
</evidence>
<proteinExistence type="predicted"/>
<protein>
    <submittedName>
        <fullName evidence="1">Uncharacterized protein</fullName>
    </submittedName>
</protein>
<name>A0A8D9PEN8_9VIRU</name>
<dbReference type="EMBL" id="BK029940">
    <property type="protein sequence ID" value="DAD55880.1"/>
    <property type="molecule type" value="Genomic_DNA"/>
</dbReference>
<accession>A0A8D9PEN8</accession>